<dbReference type="InterPro" id="IPR053065">
    <property type="entry name" value="Archenteron_Induction-Rel"/>
</dbReference>
<dbReference type="PANTHER" id="PTHR36853:SF1">
    <property type="entry name" value="DUF3844 DOMAIN-CONTAINING PROTEIN"/>
    <property type="match status" value="1"/>
</dbReference>
<feature type="signal peptide" evidence="2">
    <location>
        <begin position="1"/>
        <end position="20"/>
    </location>
</feature>
<dbReference type="AlphaFoldDB" id="A0A9W9K0E1"/>
<protein>
    <recommendedName>
        <fullName evidence="3">Vacuolar sorting protein Vps3844 C-terminal domain-containing protein</fullName>
    </recommendedName>
</protein>
<feature type="chain" id="PRO_5040718865" description="Vacuolar sorting protein Vps3844 C-terminal domain-containing protein" evidence="2">
    <location>
        <begin position="21"/>
        <end position="407"/>
    </location>
</feature>
<sequence>MRCVFKLLAIVALGAVQTNAMEASIFKFTPVSSTDSGSLTVSEDFARLALKLRVESSLASALGTTETNLDHLDQFADSNQISLFGSNHDAPEKSLIIIEGFNEATGFTMRQKYTPNLFIPKATYNLIDEPFESPEYQNDGEKHCSYDGSSSRANPAGIQSARECLTEDPILSASQNLFDSDVLDLIHSAETRATKDRKTIISRLSFKAKSGDSALDLKPLESVFEALTSLLSTDARLATVILLTSSKNDSKMSRQVFQRDTQAHGESSPIGVQHGQRSVQDVPLHSNLAPVCHASNSSCAEATDNCSGRGYCYLKYGSGTEGTAGNCYACRCQQTTVKKSDGTVQKIQWGGPACQKQDISSPFFLIAGVTVFAILAVSSAIGMLFSMGQQELPSVIGAGVGGSKLQT</sequence>
<keyword evidence="1" id="KW-0472">Membrane</keyword>
<dbReference type="PANTHER" id="PTHR36853">
    <property type="entry name" value="EXPRESSED PROTEIN"/>
    <property type="match status" value="1"/>
</dbReference>
<evidence type="ECO:0000313" key="4">
    <source>
        <dbReference type="EMBL" id="KAJ5088140.1"/>
    </source>
</evidence>
<dbReference type="Pfam" id="PF12955">
    <property type="entry name" value="Vps3844_C"/>
    <property type="match status" value="1"/>
</dbReference>
<name>A0A9W9K0E1_9EURO</name>
<dbReference type="Proteomes" id="UP001149165">
    <property type="component" value="Unassembled WGS sequence"/>
</dbReference>
<dbReference type="InterPro" id="IPR024382">
    <property type="entry name" value="Vps3844_C"/>
</dbReference>
<dbReference type="OrthoDB" id="5583277at2759"/>
<feature type="domain" description="Vacuolar sorting protein Vps3844 C-terminal" evidence="3">
    <location>
        <begin position="292"/>
        <end position="398"/>
    </location>
</feature>
<evidence type="ECO:0000256" key="1">
    <source>
        <dbReference type="SAM" id="Phobius"/>
    </source>
</evidence>
<dbReference type="GO" id="GO:0005783">
    <property type="term" value="C:endoplasmic reticulum"/>
    <property type="evidence" value="ECO:0007669"/>
    <property type="project" value="TreeGrafter"/>
</dbReference>
<proteinExistence type="predicted"/>
<accession>A0A9W9K0E1</accession>
<gene>
    <name evidence="4" type="ORF">N7456_011756</name>
</gene>
<keyword evidence="5" id="KW-1185">Reference proteome</keyword>
<keyword evidence="2" id="KW-0732">Signal</keyword>
<organism evidence="4 5">
    <name type="scientific">Penicillium angulare</name>
    <dbReference type="NCBI Taxonomy" id="116970"/>
    <lineage>
        <taxon>Eukaryota</taxon>
        <taxon>Fungi</taxon>
        <taxon>Dikarya</taxon>
        <taxon>Ascomycota</taxon>
        <taxon>Pezizomycotina</taxon>
        <taxon>Eurotiomycetes</taxon>
        <taxon>Eurotiomycetidae</taxon>
        <taxon>Eurotiales</taxon>
        <taxon>Aspergillaceae</taxon>
        <taxon>Penicillium</taxon>
    </lineage>
</organism>
<reference evidence="4" key="1">
    <citation type="submission" date="2022-11" db="EMBL/GenBank/DDBJ databases">
        <authorList>
            <person name="Petersen C."/>
        </authorList>
    </citation>
    <scope>NUCLEOTIDE SEQUENCE</scope>
    <source>
        <strain evidence="4">IBT 30069</strain>
    </source>
</reference>
<comment type="caution">
    <text evidence="4">The sequence shown here is derived from an EMBL/GenBank/DDBJ whole genome shotgun (WGS) entry which is preliminary data.</text>
</comment>
<keyword evidence="1" id="KW-1133">Transmembrane helix</keyword>
<keyword evidence="1" id="KW-0812">Transmembrane</keyword>
<evidence type="ECO:0000256" key="2">
    <source>
        <dbReference type="SAM" id="SignalP"/>
    </source>
</evidence>
<evidence type="ECO:0000259" key="3">
    <source>
        <dbReference type="Pfam" id="PF12955"/>
    </source>
</evidence>
<dbReference type="EMBL" id="JAPQKH010000007">
    <property type="protein sequence ID" value="KAJ5088140.1"/>
    <property type="molecule type" value="Genomic_DNA"/>
</dbReference>
<evidence type="ECO:0000313" key="5">
    <source>
        <dbReference type="Proteomes" id="UP001149165"/>
    </source>
</evidence>
<feature type="transmembrane region" description="Helical" evidence="1">
    <location>
        <begin position="363"/>
        <end position="385"/>
    </location>
</feature>
<reference evidence="4" key="2">
    <citation type="journal article" date="2023" name="IMA Fungus">
        <title>Comparative genomic study of the Penicillium genus elucidates a diverse pangenome and 15 lateral gene transfer events.</title>
        <authorList>
            <person name="Petersen C."/>
            <person name="Sorensen T."/>
            <person name="Nielsen M.R."/>
            <person name="Sondergaard T.E."/>
            <person name="Sorensen J.L."/>
            <person name="Fitzpatrick D.A."/>
            <person name="Frisvad J.C."/>
            <person name="Nielsen K.L."/>
        </authorList>
    </citation>
    <scope>NUCLEOTIDE SEQUENCE</scope>
    <source>
        <strain evidence="4">IBT 30069</strain>
    </source>
</reference>